<keyword evidence="1 2" id="KW-0727">SH2 domain</keyword>
<dbReference type="HOGENOM" id="CLU_135371_0_0_1"/>
<reference evidence="4" key="2">
    <citation type="submission" date="2025-08" db="UniProtKB">
        <authorList>
            <consortium name="Ensembl"/>
        </authorList>
    </citation>
    <scope>IDENTIFICATION</scope>
</reference>
<dbReference type="AlphaFoldDB" id="H3CCP8"/>
<evidence type="ECO:0000256" key="2">
    <source>
        <dbReference type="PROSITE-ProRule" id="PRU00191"/>
    </source>
</evidence>
<evidence type="ECO:0000313" key="4">
    <source>
        <dbReference type="Ensembl" id="ENSTNIP00000006021.1"/>
    </source>
</evidence>
<dbReference type="GeneTree" id="ENSGT00940000160977"/>
<dbReference type="SMART" id="SM00252">
    <property type="entry name" value="SH2"/>
    <property type="match status" value="1"/>
</dbReference>
<reference evidence="5" key="1">
    <citation type="journal article" date="2004" name="Nature">
        <title>Genome duplication in the teleost fish Tetraodon nigroviridis reveals the early vertebrate proto-karyotype.</title>
        <authorList>
            <person name="Jaillon O."/>
            <person name="Aury J.-M."/>
            <person name="Brunet F."/>
            <person name="Petit J.-L."/>
            <person name="Stange-Thomann N."/>
            <person name="Mauceli E."/>
            <person name="Bouneau L."/>
            <person name="Fischer C."/>
            <person name="Ozouf-Costaz C."/>
            <person name="Bernot A."/>
            <person name="Nicaud S."/>
            <person name="Jaffe D."/>
            <person name="Fisher S."/>
            <person name="Lutfalla G."/>
            <person name="Dossat C."/>
            <person name="Segurens B."/>
            <person name="Dasilva C."/>
            <person name="Salanoubat M."/>
            <person name="Levy M."/>
            <person name="Boudet N."/>
            <person name="Castellano S."/>
            <person name="Anthouard V."/>
            <person name="Jubin C."/>
            <person name="Castelli V."/>
            <person name="Katinka M."/>
            <person name="Vacherie B."/>
            <person name="Biemont C."/>
            <person name="Skalli Z."/>
            <person name="Cattolico L."/>
            <person name="Poulain J."/>
            <person name="De Berardinis V."/>
            <person name="Cruaud C."/>
            <person name="Duprat S."/>
            <person name="Brottier P."/>
            <person name="Coutanceau J.-P."/>
            <person name="Gouzy J."/>
            <person name="Parra G."/>
            <person name="Lardier G."/>
            <person name="Chapple C."/>
            <person name="McKernan K.J."/>
            <person name="McEwan P."/>
            <person name="Bosak S."/>
            <person name="Kellis M."/>
            <person name="Volff J.-N."/>
            <person name="Guigo R."/>
            <person name="Zody M.C."/>
            <person name="Mesirov J."/>
            <person name="Lindblad-Toh K."/>
            <person name="Birren B."/>
            <person name="Nusbaum C."/>
            <person name="Kahn D."/>
            <person name="Robinson-Rechavi M."/>
            <person name="Laudet V."/>
            <person name="Schachter V."/>
            <person name="Quetier F."/>
            <person name="Saurin W."/>
            <person name="Scarpelli C."/>
            <person name="Wincker P."/>
            <person name="Lander E.S."/>
            <person name="Weissenbach J."/>
            <person name="Roest Crollius H."/>
        </authorList>
    </citation>
    <scope>NUCLEOTIDE SEQUENCE [LARGE SCALE GENOMIC DNA]</scope>
</reference>
<dbReference type="PANTHER" id="PTHR14388">
    <property type="entry name" value="T CELL-SPECIFIC ADAPTER PROTEIN TSAD"/>
    <property type="match status" value="1"/>
</dbReference>
<sequence>WFIDTQASHILQDGHFPDWFQGFATRKDTDDLLKDKSLGCFLLRLSDKTIGYILSYKRGRDRCRHFVITQNTRGQFTMRGDCRTHNSLTELIQFHKFSPIQPFREYLTSSCFQ</sequence>
<dbReference type="InParanoid" id="H3CCP8"/>
<accession>H3CCP8</accession>
<dbReference type="Gene3D" id="3.30.505.10">
    <property type="entry name" value="SH2 domain"/>
    <property type="match status" value="1"/>
</dbReference>
<proteinExistence type="predicted"/>
<evidence type="ECO:0000313" key="5">
    <source>
        <dbReference type="Proteomes" id="UP000007303"/>
    </source>
</evidence>
<dbReference type="Proteomes" id="UP000007303">
    <property type="component" value="Unassembled WGS sequence"/>
</dbReference>
<dbReference type="OMA" id="ELATHPP"/>
<reference evidence="4" key="3">
    <citation type="submission" date="2025-09" db="UniProtKB">
        <authorList>
            <consortium name="Ensembl"/>
        </authorList>
    </citation>
    <scope>IDENTIFICATION</scope>
</reference>
<dbReference type="PANTHER" id="PTHR14388:SF6">
    <property type="entry name" value="SH2 DOMAIN-CONTAINING PROTEIN 7"/>
    <property type="match status" value="1"/>
</dbReference>
<evidence type="ECO:0000256" key="1">
    <source>
        <dbReference type="ARBA" id="ARBA00022999"/>
    </source>
</evidence>
<feature type="domain" description="SH2" evidence="3">
    <location>
        <begin position="19"/>
        <end position="111"/>
    </location>
</feature>
<organism evidence="4 5">
    <name type="scientific">Tetraodon nigroviridis</name>
    <name type="common">Spotted green pufferfish</name>
    <name type="synonym">Chelonodon nigroviridis</name>
    <dbReference type="NCBI Taxonomy" id="99883"/>
    <lineage>
        <taxon>Eukaryota</taxon>
        <taxon>Metazoa</taxon>
        <taxon>Chordata</taxon>
        <taxon>Craniata</taxon>
        <taxon>Vertebrata</taxon>
        <taxon>Euteleostomi</taxon>
        <taxon>Actinopterygii</taxon>
        <taxon>Neopterygii</taxon>
        <taxon>Teleostei</taxon>
        <taxon>Neoteleostei</taxon>
        <taxon>Acanthomorphata</taxon>
        <taxon>Eupercaria</taxon>
        <taxon>Tetraodontiformes</taxon>
        <taxon>Tetradontoidea</taxon>
        <taxon>Tetraodontidae</taxon>
        <taxon>Tetraodon</taxon>
    </lineage>
</organism>
<dbReference type="Ensembl" id="ENSTNIT00000006169.1">
    <property type="protein sequence ID" value="ENSTNIP00000006021.1"/>
    <property type="gene ID" value="ENSTNIG00000003434.1"/>
</dbReference>
<dbReference type="PROSITE" id="PS50001">
    <property type="entry name" value="SH2"/>
    <property type="match status" value="1"/>
</dbReference>
<evidence type="ECO:0000259" key="3">
    <source>
        <dbReference type="PROSITE" id="PS50001"/>
    </source>
</evidence>
<protein>
    <recommendedName>
        <fullName evidence="3">SH2 domain-containing protein</fullName>
    </recommendedName>
</protein>
<dbReference type="InterPro" id="IPR036860">
    <property type="entry name" value="SH2_dom_sf"/>
</dbReference>
<dbReference type="STRING" id="99883.ENSTNIP00000006021"/>
<dbReference type="GO" id="GO:0005737">
    <property type="term" value="C:cytoplasm"/>
    <property type="evidence" value="ECO:0007669"/>
    <property type="project" value="TreeGrafter"/>
</dbReference>
<dbReference type="Pfam" id="PF00017">
    <property type="entry name" value="SH2"/>
    <property type="match status" value="1"/>
</dbReference>
<dbReference type="InterPro" id="IPR000980">
    <property type="entry name" value="SH2"/>
</dbReference>
<name>H3CCP8_TETNG</name>
<keyword evidence="5" id="KW-1185">Reference proteome</keyword>
<dbReference type="SUPFAM" id="SSF55550">
    <property type="entry name" value="SH2 domain"/>
    <property type="match status" value="1"/>
</dbReference>